<dbReference type="InterPro" id="IPR003661">
    <property type="entry name" value="HisK_dim/P_dom"/>
</dbReference>
<dbReference type="EMBL" id="WACR01000005">
    <property type="protein sequence ID" value="KAB1064394.1"/>
    <property type="molecule type" value="Genomic_DNA"/>
</dbReference>
<comment type="catalytic activity">
    <reaction evidence="1">
        <text>ATP + protein L-histidine = ADP + protein N-phospho-L-histidine.</text>
        <dbReference type="EC" id="2.7.13.3"/>
    </reaction>
</comment>
<keyword evidence="4" id="KW-0808">Transferase</keyword>
<evidence type="ECO:0000256" key="6">
    <source>
        <dbReference type="PROSITE-ProRule" id="PRU00169"/>
    </source>
</evidence>
<evidence type="ECO:0000256" key="5">
    <source>
        <dbReference type="ARBA" id="ARBA00022777"/>
    </source>
</evidence>
<dbReference type="Pfam" id="PF03924">
    <property type="entry name" value="CHASE"/>
    <property type="match status" value="1"/>
</dbReference>
<dbReference type="CDD" id="cd17546">
    <property type="entry name" value="REC_hyHK_CKI1_RcsC-like"/>
    <property type="match status" value="1"/>
</dbReference>
<dbReference type="SMART" id="SM00387">
    <property type="entry name" value="HATPase_c"/>
    <property type="match status" value="1"/>
</dbReference>
<dbReference type="OrthoDB" id="9811889at2"/>
<feature type="domain" description="Histidine kinase" evidence="9">
    <location>
        <begin position="322"/>
        <end position="542"/>
    </location>
</feature>
<dbReference type="Gene3D" id="1.10.287.130">
    <property type="match status" value="1"/>
</dbReference>
<proteinExistence type="predicted"/>
<dbReference type="EC" id="2.7.13.3" evidence="2"/>
<feature type="domain" description="Response regulatory" evidence="10">
    <location>
        <begin position="561"/>
        <end position="675"/>
    </location>
</feature>
<dbReference type="Gene3D" id="3.30.565.10">
    <property type="entry name" value="Histidine kinase-like ATPase, C-terminal domain"/>
    <property type="match status" value="1"/>
</dbReference>
<dbReference type="InterPro" id="IPR003594">
    <property type="entry name" value="HATPase_dom"/>
</dbReference>
<dbReference type="SUPFAM" id="SSF55874">
    <property type="entry name" value="ATPase domain of HSP90 chaperone/DNA topoisomerase II/histidine kinase"/>
    <property type="match status" value="1"/>
</dbReference>
<evidence type="ECO:0000259" key="9">
    <source>
        <dbReference type="PROSITE" id="PS50109"/>
    </source>
</evidence>
<evidence type="ECO:0000259" key="10">
    <source>
        <dbReference type="PROSITE" id="PS50110"/>
    </source>
</evidence>
<keyword evidence="8" id="KW-0472">Membrane</keyword>
<keyword evidence="8" id="KW-1133">Transmembrane helix</keyword>
<dbReference type="SMART" id="SM01079">
    <property type="entry name" value="CHASE"/>
    <property type="match status" value="1"/>
</dbReference>
<evidence type="ECO:0000313" key="12">
    <source>
        <dbReference type="EMBL" id="KAB1064394.1"/>
    </source>
</evidence>
<dbReference type="FunFam" id="3.30.565.10:FF:000010">
    <property type="entry name" value="Sensor histidine kinase RcsC"/>
    <property type="match status" value="1"/>
</dbReference>
<evidence type="ECO:0000256" key="4">
    <source>
        <dbReference type="ARBA" id="ARBA00022679"/>
    </source>
</evidence>
<evidence type="ECO:0000313" key="13">
    <source>
        <dbReference type="Proteomes" id="UP000435357"/>
    </source>
</evidence>
<evidence type="ECO:0000259" key="11">
    <source>
        <dbReference type="PROSITE" id="PS50839"/>
    </source>
</evidence>
<keyword evidence="13" id="KW-1185">Reference proteome</keyword>
<dbReference type="PANTHER" id="PTHR43047:SF64">
    <property type="entry name" value="HISTIDINE KINASE CONTAINING CHEY-HOMOLOGOUS RECEIVER DOMAIN AND PAS DOMAIN-RELATED"/>
    <property type="match status" value="1"/>
</dbReference>
<organism evidence="12 13">
    <name type="scientific">Salibacter halophilus</name>
    <dbReference type="NCBI Taxonomy" id="1803916"/>
    <lineage>
        <taxon>Bacteria</taxon>
        <taxon>Pseudomonadati</taxon>
        <taxon>Bacteroidota</taxon>
        <taxon>Flavobacteriia</taxon>
        <taxon>Flavobacteriales</taxon>
        <taxon>Salibacteraceae</taxon>
        <taxon>Salibacter</taxon>
    </lineage>
</organism>
<dbReference type="PROSITE" id="PS50839">
    <property type="entry name" value="CHASE"/>
    <property type="match status" value="1"/>
</dbReference>
<dbReference type="CDD" id="cd00082">
    <property type="entry name" value="HisKA"/>
    <property type="match status" value="1"/>
</dbReference>
<dbReference type="Proteomes" id="UP000435357">
    <property type="component" value="Unassembled WGS sequence"/>
</dbReference>
<sequence length="683" mass="77686">MAKRGSPKITISIIVFFAAMLAVLSLFWMYRSTTEKHLKNELKAQSLYAKSEIENVVKNNIDALNSLKHRLEFTNGEYFEYWPKDANDIIEKHRSIKFVEWIDSNMIIKGAYPVDSNAEVIGLDVSKVKYRVASWQQIKKDSSINITHWTELIQGGRAFLIDVPIFIDDRFYGTITGGFDFDTLFDEVFSAYPEFAIRVNDNRDSTFYAIHDSEIGEIDNDYIQTYKIKLPIKRDITWKLNYSPSSASYYESEQRDGYYGLVAGFLLSILLALLVWLFLSVREAEKKRAKTNEELERLNDYLKKTKKEVEQASEFKTVFLSNMSHEIRTPLNAIVGFTEILKKLNLGSEEKKYLSLMDLSARNLMSLVNDILDIDKIESGKASLREDIFEPCKELNDLTTLFEHGFSEKGLYIKLDNDCHENITVKGDRGKFNQIFTNLIGNALKFTDEGGVVIKARTEINEDELKIHAEVNDTGVGIPEDKLEDIFGRFIQVENENTKRHKGSGLGLYITREIVNLMGGQIKAKSKEGNGSSFIVDVKFEIVKQKSKADTETIHTFDNSSILVAEDNPINVAVIKNLLKHFNVTPKVVSNGKDAMEMIEDEYFDVVFMDLFMPELDGIDAVRKLRKGGYKGTIIGLSADAKKETIEQAYEAGVDSYIVKPISYEQLHEILSTYASSQTSALN</sequence>
<dbReference type="InterPro" id="IPR006189">
    <property type="entry name" value="CHASE_dom"/>
</dbReference>
<evidence type="ECO:0000256" key="3">
    <source>
        <dbReference type="ARBA" id="ARBA00022553"/>
    </source>
</evidence>
<name>A0A6N6M8G9_9FLAO</name>
<dbReference type="InterPro" id="IPR036890">
    <property type="entry name" value="HATPase_C_sf"/>
</dbReference>
<feature type="transmembrane region" description="Helical" evidence="8">
    <location>
        <begin position="258"/>
        <end position="279"/>
    </location>
</feature>
<feature type="coiled-coil region" evidence="7">
    <location>
        <begin position="281"/>
        <end position="315"/>
    </location>
</feature>
<dbReference type="AlphaFoldDB" id="A0A6N6M8G9"/>
<feature type="transmembrane region" description="Helical" evidence="8">
    <location>
        <begin position="9"/>
        <end position="30"/>
    </location>
</feature>
<reference evidence="12 13" key="1">
    <citation type="submission" date="2019-09" db="EMBL/GenBank/DDBJ databases">
        <title>Genomes of Cryomorphaceae.</title>
        <authorList>
            <person name="Bowman J.P."/>
        </authorList>
    </citation>
    <scope>NUCLEOTIDE SEQUENCE [LARGE SCALE GENOMIC DNA]</scope>
    <source>
        <strain evidence="12 13">KCTC 52047</strain>
    </source>
</reference>
<dbReference type="Pfam" id="PF00512">
    <property type="entry name" value="HisKA"/>
    <property type="match status" value="1"/>
</dbReference>
<dbReference type="SUPFAM" id="SSF52172">
    <property type="entry name" value="CheY-like"/>
    <property type="match status" value="1"/>
</dbReference>
<feature type="domain" description="CHASE" evidence="11">
    <location>
        <begin position="103"/>
        <end position="188"/>
    </location>
</feature>
<dbReference type="InterPro" id="IPR001789">
    <property type="entry name" value="Sig_transdc_resp-reg_receiver"/>
</dbReference>
<accession>A0A6N6M8G9</accession>
<dbReference type="PANTHER" id="PTHR43047">
    <property type="entry name" value="TWO-COMPONENT HISTIDINE PROTEIN KINASE"/>
    <property type="match status" value="1"/>
</dbReference>
<keyword evidence="3 6" id="KW-0597">Phosphoprotein</keyword>
<evidence type="ECO:0000256" key="1">
    <source>
        <dbReference type="ARBA" id="ARBA00000085"/>
    </source>
</evidence>
<evidence type="ECO:0000256" key="7">
    <source>
        <dbReference type="SAM" id="Coils"/>
    </source>
</evidence>
<evidence type="ECO:0000256" key="2">
    <source>
        <dbReference type="ARBA" id="ARBA00012438"/>
    </source>
</evidence>
<dbReference type="GO" id="GO:0000155">
    <property type="term" value="F:phosphorelay sensor kinase activity"/>
    <property type="evidence" value="ECO:0007669"/>
    <property type="project" value="InterPro"/>
</dbReference>
<dbReference type="Pfam" id="PF00072">
    <property type="entry name" value="Response_reg"/>
    <property type="match status" value="1"/>
</dbReference>
<dbReference type="InterPro" id="IPR004358">
    <property type="entry name" value="Sig_transdc_His_kin-like_C"/>
</dbReference>
<dbReference type="InterPro" id="IPR036097">
    <property type="entry name" value="HisK_dim/P_sf"/>
</dbReference>
<protein>
    <recommendedName>
        <fullName evidence="2">histidine kinase</fullName>
        <ecNumber evidence="2">2.7.13.3</ecNumber>
    </recommendedName>
</protein>
<gene>
    <name evidence="12" type="ORF">F3059_06740</name>
</gene>
<dbReference type="PRINTS" id="PR00344">
    <property type="entry name" value="BCTRLSENSOR"/>
</dbReference>
<comment type="caution">
    <text evidence="12">The sequence shown here is derived from an EMBL/GenBank/DDBJ whole genome shotgun (WGS) entry which is preliminary data.</text>
</comment>
<dbReference type="PROSITE" id="PS50109">
    <property type="entry name" value="HIS_KIN"/>
    <property type="match status" value="1"/>
</dbReference>
<keyword evidence="5" id="KW-0418">Kinase</keyword>
<dbReference type="SMART" id="SM00388">
    <property type="entry name" value="HisKA"/>
    <property type="match status" value="1"/>
</dbReference>
<keyword evidence="7" id="KW-0175">Coiled coil</keyword>
<dbReference type="SMART" id="SM00448">
    <property type="entry name" value="REC"/>
    <property type="match status" value="1"/>
</dbReference>
<dbReference type="Pfam" id="PF02518">
    <property type="entry name" value="HATPase_c"/>
    <property type="match status" value="1"/>
</dbReference>
<dbReference type="Gene3D" id="3.40.50.2300">
    <property type="match status" value="1"/>
</dbReference>
<dbReference type="InterPro" id="IPR011006">
    <property type="entry name" value="CheY-like_superfamily"/>
</dbReference>
<dbReference type="CDD" id="cd16922">
    <property type="entry name" value="HATPase_EvgS-ArcB-TorS-like"/>
    <property type="match status" value="1"/>
</dbReference>
<dbReference type="PROSITE" id="PS50110">
    <property type="entry name" value="RESPONSE_REGULATORY"/>
    <property type="match status" value="1"/>
</dbReference>
<dbReference type="InterPro" id="IPR005467">
    <property type="entry name" value="His_kinase_dom"/>
</dbReference>
<evidence type="ECO:0000256" key="8">
    <source>
        <dbReference type="SAM" id="Phobius"/>
    </source>
</evidence>
<dbReference type="SUPFAM" id="SSF47384">
    <property type="entry name" value="Homodimeric domain of signal transducing histidine kinase"/>
    <property type="match status" value="1"/>
</dbReference>
<keyword evidence="8" id="KW-0812">Transmembrane</keyword>
<dbReference type="RefSeq" id="WP_151167520.1">
    <property type="nucleotide sequence ID" value="NZ_WACR01000005.1"/>
</dbReference>
<feature type="modified residue" description="4-aspartylphosphate" evidence="6">
    <location>
        <position position="610"/>
    </location>
</feature>